<dbReference type="InterPro" id="IPR004481">
    <property type="entry name" value="K/Na/Ca-exchanger"/>
</dbReference>
<evidence type="ECO:0000259" key="6">
    <source>
        <dbReference type="Pfam" id="PF01699"/>
    </source>
</evidence>
<comment type="caution">
    <text evidence="7">The sequence shown here is derived from an EMBL/GenBank/DDBJ whole genome shotgun (WGS) entry which is preliminary data.</text>
</comment>
<sequence>MFELALSVAIIVVTTGTLWIGSGWLEDASARLATYYRLPPVVQGGLIAAAGSSFPELASVIFAALAGSFGLGVGAIVGSAIFNILVIPALAVLVPGRDMESTRTLVHKETLFYLLSVVVLFLVFALALIYNPAEGTLSGELTRPLAVVPLAVYGLYLFLQWQDTVDYSEPPSTDSINPYRQWGWLIAGLLVILVSVEQLVDAVIHLGEAADTPDFLWGAVIVAAATSLPDALVSIQAADKEDDVASIANVVGSNIFDLLVVIPAGILLLGAEPINFGIAAPMMGCLAAATVLLFVLLRTELLLTSREAYVLLGAYVLFVSFVFAEAVALTSVLPN</sequence>
<feature type="transmembrane region" description="Helical" evidence="5">
    <location>
        <begin position="71"/>
        <end position="94"/>
    </location>
</feature>
<dbReference type="GO" id="GO:0008273">
    <property type="term" value="F:calcium, potassium:sodium antiporter activity"/>
    <property type="evidence" value="ECO:0007669"/>
    <property type="project" value="TreeGrafter"/>
</dbReference>
<evidence type="ECO:0000256" key="1">
    <source>
        <dbReference type="ARBA" id="ARBA00004141"/>
    </source>
</evidence>
<keyword evidence="4 5" id="KW-0472">Membrane</keyword>
<keyword evidence="2 5" id="KW-0812">Transmembrane</keyword>
<feature type="transmembrane region" description="Helical" evidence="5">
    <location>
        <begin position="182"/>
        <end position="200"/>
    </location>
</feature>
<feature type="transmembrane region" description="Helical" evidence="5">
    <location>
        <begin position="247"/>
        <end position="270"/>
    </location>
</feature>
<comment type="subcellular location">
    <subcellularLocation>
        <location evidence="1">Membrane</location>
        <topology evidence="1">Multi-pass membrane protein</topology>
    </subcellularLocation>
</comment>
<evidence type="ECO:0000256" key="2">
    <source>
        <dbReference type="ARBA" id="ARBA00022692"/>
    </source>
</evidence>
<feature type="transmembrane region" description="Helical" evidence="5">
    <location>
        <begin position="46"/>
        <end position="65"/>
    </location>
</feature>
<feature type="transmembrane region" description="Helical" evidence="5">
    <location>
        <begin position="215"/>
        <end position="235"/>
    </location>
</feature>
<dbReference type="EMBL" id="WUUT01000003">
    <property type="protein sequence ID" value="MXR51846.1"/>
    <property type="molecule type" value="Genomic_DNA"/>
</dbReference>
<dbReference type="InterPro" id="IPR044880">
    <property type="entry name" value="NCX_ion-bd_dom_sf"/>
</dbReference>
<organism evidence="7 8">
    <name type="scientific">Halovenus carboxidivorans</name>
    <dbReference type="NCBI Taxonomy" id="2692199"/>
    <lineage>
        <taxon>Archaea</taxon>
        <taxon>Methanobacteriati</taxon>
        <taxon>Methanobacteriota</taxon>
        <taxon>Stenosarchaea group</taxon>
        <taxon>Halobacteria</taxon>
        <taxon>Halobacteriales</taxon>
        <taxon>Haloarculaceae</taxon>
        <taxon>Halovenus</taxon>
    </lineage>
</organism>
<dbReference type="GO" id="GO:0005262">
    <property type="term" value="F:calcium channel activity"/>
    <property type="evidence" value="ECO:0007669"/>
    <property type="project" value="TreeGrafter"/>
</dbReference>
<evidence type="ECO:0000256" key="3">
    <source>
        <dbReference type="ARBA" id="ARBA00022989"/>
    </source>
</evidence>
<protein>
    <submittedName>
        <fullName evidence="7">Sodium:calcium antiporter</fullName>
    </submittedName>
</protein>
<feature type="transmembrane region" description="Helical" evidence="5">
    <location>
        <begin position="6"/>
        <end position="25"/>
    </location>
</feature>
<proteinExistence type="predicted"/>
<dbReference type="GO" id="GO:0006874">
    <property type="term" value="P:intracellular calcium ion homeostasis"/>
    <property type="evidence" value="ECO:0007669"/>
    <property type="project" value="TreeGrafter"/>
</dbReference>
<dbReference type="AlphaFoldDB" id="A0A6B0T6M8"/>
<evidence type="ECO:0000313" key="7">
    <source>
        <dbReference type="EMBL" id="MXR51846.1"/>
    </source>
</evidence>
<feature type="transmembrane region" description="Helical" evidence="5">
    <location>
        <begin position="142"/>
        <end position="161"/>
    </location>
</feature>
<evidence type="ECO:0000256" key="5">
    <source>
        <dbReference type="SAM" id="Phobius"/>
    </source>
</evidence>
<feature type="domain" description="Sodium/calcium exchanger membrane region" evidence="6">
    <location>
        <begin position="182"/>
        <end position="323"/>
    </location>
</feature>
<dbReference type="Pfam" id="PF01699">
    <property type="entry name" value="Na_Ca_ex"/>
    <property type="match status" value="2"/>
</dbReference>
<keyword evidence="8" id="KW-1185">Reference proteome</keyword>
<gene>
    <name evidence="7" type="ORF">GRX03_09535</name>
</gene>
<reference evidence="7 8" key="1">
    <citation type="submission" date="2019-12" db="EMBL/GenBank/DDBJ databases">
        <title>Isolation and characterization of three novel carbon monoxide-oxidizing members of Halobacteria from salione crusts and soils.</title>
        <authorList>
            <person name="Myers M.R."/>
            <person name="King G.M."/>
        </authorList>
    </citation>
    <scope>NUCLEOTIDE SEQUENCE [LARGE SCALE GENOMIC DNA]</scope>
    <source>
        <strain evidence="7 8">WSH3</strain>
    </source>
</reference>
<feature type="domain" description="Sodium/calcium exchanger membrane region" evidence="6">
    <location>
        <begin position="7"/>
        <end position="161"/>
    </location>
</feature>
<dbReference type="RefSeq" id="WP_159763972.1">
    <property type="nucleotide sequence ID" value="NZ_WUUT01000003.1"/>
</dbReference>
<dbReference type="InterPro" id="IPR004837">
    <property type="entry name" value="NaCa_Exmemb"/>
</dbReference>
<dbReference type="Gene3D" id="1.20.1420.30">
    <property type="entry name" value="NCX, central ion-binding region"/>
    <property type="match status" value="1"/>
</dbReference>
<evidence type="ECO:0000313" key="8">
    <source>
        <dbReference type="Proteomes" id="UP000466535"/>
    </source>
</evidence>
<keyword evidence="3 5" id="KW-1133">Transmembrane helix</keyword>
<name>A0A6B0T6M8_9EURY</name>
<accession>A0A6B0T6M8</accession>
<feature type="transmembrane region" description="Helical" evidence="5">
    <location>
        <begin position="309"/>
        <end position="333"/>
    </location>
</feature>
<dbReference type="OrthoDB" id="204563at2157"/>
<dbReference type="GO" id="GO:0005886">
    <property type="term" value="C:plasma membrane"/>
    <property type="evidence" value="ECO:0007669"/>
    <property type="project" value="TreeGrafter"/>
</dbReference>
<feature type="transmembrane region" description="Helical" evidence="5">
    <location>
        <begin position="110"/>
        <end position="130"/>
    </location>
</feature>
<dbReference type="PANTHER" id="PTHR10846">
    <property type="entry name" value="SODIUM/POTASSIUM/CALCIUM EXCHANGER"/>
    <property type="match status" value="1"/>
</dbReference>
<feature type="transmembrane region" description="Helical" evidence="5">
    <location>
        <begin position="276"/>
        <end position="297"/>
    </location>
</feature>
<dbReference type="PANTHER" id="PTHR10846:SF8">
    <property type="entry name" value="INNER MEMBRANE PROTEIN YRBG"/>
    <property type="match status" value="1"/>
</dbReference>
<dbReference type="Proteomes" id="UP000466535">
    <property type="component" value="Unassembled WGS sequence"/>
</dbReference>
<evidence type="ECO:0000256" key="4">
    <source>
        <dbReference type="ARBA" id="ARBA00023136"/>
    </source>
</evidence>